<protein>
    <recommendedName>
        <fullName evidence="3">Immunity protein 43 domain-containing protein</fullName>
    </recommendedName>
</protein>
<dbReference type="Proteomes" id="UP000521017">
    <property type="component" value="Unassembled WGS sequence"/>
</dbReference>
<dbReference type="RefSeq" id="WP_184623632.1">
    <property type="nucleotide sequence ID" value="NZ_JACHCC010000003.1"/>
</dbReference>
<proteinExistence type="predicted"/>
<accession>A0A7X0MJ18</accession>
<evidence type="ECO:0008006" key="3">
    <source>
        <dbReference type="Google" id="ProtNLM"/>
    </source>
</evidence>
<reference evidence="1 2" key="1">
    <citation type="submission" date="2020-08" db="EMBL/GenBank/DDBJ databases">
        <title>Genomic Encyclopedia of Type Strains, Phase IV (KMG-V): Genome sequencing to study the core and pangenomes of soil and plant-associated prokaryotes.</title>
        <authorList>
            <person name="Whitman W."/>
        </authorList>
    </citation>
    <scope>NUCLEOTIDE SEQUENCE [LARGE SCALE GENOMIC DNA]</scope>
    <source>
        <strain evidence="1 2">M2T3</strain>
    </source>
</reference>
<dbReference type="EMBL" id="JACHCC010000003">
    <property type="protein sequence ID" value="MBB6498993.1"/>
    <property type="molecule type" value="Genomic_DNA"/>
</dbReference>
<comment type="caution">
    <text evidence="1">The sequence shown here is derived from an EMBL/GenBank/DDBJ whole genome shotgun (WGS) entry which is preliminary data.</text>
</comment>
<evidence type="ECO:0000313" key="2">
    <source>
        <dbReference type="Proteomes" id="UP000521017"/>
    </source>
</evidence>
<sequence>MQYYIFKEACDTKETGPVFPQIQKWKPGYDDDKPDSFYSYYIAAKSGGFPDFTPNMDYLILHGRAKPTDIISSGMSTGFIISEKLKVLFDQFVLPPHRFYPAKVLHKKTELNGYFFIHIISDYTDFVDYPKSTFITSGFSNTDPQPITITSKEDYISKAKQLQDNSFVKKLPYRSIGAKEIYFNSKFDKGLDFFEIGRFDINFYISQTLRDALADNGITGCDIQPTDRIVF</sequence>
<name>A0A7X0MJ18_9SPHI</name>
<organism evidence="1 2">
    <name type="scientific">Pedobacter cryoconitis</name>
    <dbReference type="NCBI Taxonomy" id="188932"/>
    <lineage>
        <taxon>Bacteria</taxon>
        <taxon>Pseudomonadati</taxon>
        <taxon>Bacteroidota</taxon>
        <taxon>Sphingobacteriia</taxon>
        <taxon>Sphingobacteriales</taxon>
        <taxon>Sphingobacteriaceae</taxon>
        <taxon>Pedobacter</taxon>
    </lineage>
</organism>
<evidence type="ECO:0000313" key="1">
    <source>
        <dbReference type="EMBL" id="MBB6498993.1"/>
    </source>
</evidence>
<dbReference type="AlphaFoldDB" id="A0A7X0MJ18"/>
<gene>
    <name evidence="1" type="ORF">HDF25_001134</name>
</gene>